<keyword evidence="2" id="KW-0805">Transcription regulation</keyword>
<dbReference type="InterPro" id="IPR055166">
    <property type="entry name" value="Transc_reg_Sar_Rot_HTH"/>
</dbReference>
<keyword evidence="4" id="KW-0804">Transcription</keyword>
<evidence type="ECO:0000256" key="7">
    <source>
        <dbReference type="ARBA" id="ARBA00047207"/>
    </source>
</evidence>
<dbReference type="GO" id="GO:0003700">
    <property type="term" value="F:DNA-binding transcription factor activity"/>
    <property type="evidence" value="ECO:0007669"/>
    <property type="project" value="InterPro"/>
</dbReference>
<evidence type="ECO:0000256" key="5">
    <source>
        <dbReference type="ARBA" id="ARBA00046337"/>
    </source>
</evidence>
<dbReference type="Gene3D" id="1.10.10.10">
    <property type="entry name" value="Winged helix-like DNA-binding domain superfamily/Winged helix DNA-binding domain"/>
    <property type="match status" value="1"/>
</dbReference>
<evidence type="ECO:0000256" key="4">
    <source>
        <dbReference type="ARBA" id="ARBA00023163"/>
    </source>
</evidence>
<reference evidence="9" key="1">
    <citation type="submission" date="2019-08" db="EMBL/GenBank/DDBJ databases">
        <authorList>
            <person name="Kucharzyk K."/>
            <person name="Murdoch R.W."/>
            <person name="Higgins S."/>
            <person name="Loffler F."/>
        </authorList>
    </citation>
    <scope>NUCLEOTIDE SEQUENCE</scope>
</reference>
<dbReference type="PROSITE" id="PS50995">
    <property type="entry name" value="HTH_MARR_2"/>
    <property type="match status" value="1"/>
</dbReference>
<proteinExistence type="inferred from homology"/>
<dbReference type="InterPro" id="IPR000835">
    <property type="entry name" value="HTH_MarR-typ"/>
</dbReference>
<evidence type="ECO:0000256" key="6">
    <source>
        <dbReference type="ARBA" id="ARBA00047188"/>
    </source>
</evidence>
<evidence type="ECO:0000259" key="8">
    <source>
        <dbReference type="PROSITE" id="PS50995"/>
    </source>
</evidence>
<evidence type="ECO:0000256" key="2">
    <source>
        <dbReference type="ARBA" id="ARBA00023015"/>
    </source>
</evidence>
<dbReference type="SUPFAM" id="SSF46785">
    <property type="entry name" value="Winged helix' DNA-binding domain"/>
    <property type="match status" value="1"/>
</dbReference>
<sequence length="161" mass="19053">MNYRKGWDIIIMERHRNVVNELLVKIFNEILQIEEKTLRSGHFSDLSVREMHTIETIGRKNQRMMSEVAQDLGITVGTLTTSINRLIKKGYVDRKRIEEDRRVVLVELTKKGKVAHRLHDRFHNEMVKTMMDGLSEDEKEVLINSLEKLNIYFKDKCENIK</sequence>
<evidence type="ECO:0000256" key="1">
    <source>
        <dbReference type="ARBA" id="ARBA00004496"/>
    </source>
</evidence>
<feature type="domain" description="HTH marR-type" evidence="8">
    <location>
        <begin position="23"/>
        <end position="151"/>
    </location>
</feature>
<dbReference type="SMART" id="SM00347">
    <property type="entry name" value="HTH_MARR"/>
    <property type="match status" value="1"/>
</dbReference>
<organism evidence="9">
    <name type="scientific">bioreactor metagenome</name>
    <dbReference type="NCBI Taxonomy" id="1076179"/>
    <lineage>
        <taxon>unclassified sequences</taxon>
        <taxon>metagenomes</taxon>
        <taxon>ecological metagenomes</taxon>
    </lineage>
</organism>
<evidence type="ECO:0000256" key="3">
    <source>
        <dbReference type="ARBA" id="ARBA00023125"/>
    </source>
</evidence>
<name>A0A644X6J3_9ZZZZ</name>
<dbReference type="InterPro" id="IPR036390">
    <property type="entry name" value="WH_DNA-bd_sf"/>
</dbReference>
<comment type="similarity">
    <text evidence="5">Belongs to the SarZ family.</text>
</comment>
<accession>A0A644X6J3</accession>
<dbReference type="Pfam" id="PF22381">
    <property type="entry name" value="Staph_reg_Sar_Rot"/>
    <property type="match status" value="1"/>
</dbReference>
<evidence type="ECO:0000313" key="9">
    <source>
        <dbReference type="EMBL" id="MPM11755.1"/>
    </source>
</evidence>
<dbReference type="EMBL" id="VSSQ01001874">
    <property type="protein sequence ID" value="MPM11755.1"/>
    <property type="molecule type" value="Genomic_DNA"/>
</dbReference>
<keyword evidence="3" id="KW-0238">DNA-binding</keyword>
<dbReference type="PANTHER" id="PTHR42756:SF1">
    <property type="entry name" value="TRANSCRIPTIONAL REPRESSOR OF EMRAB OPERON"/>
    <property type="match status" value="1"/>
</dbReference>
<gene>
    <name evidence="9" type="ORF">SDC9_58106</name>
</gene>
<dbReference type="PANTHER" id="PTHR42756">
    <property type="entry name" value="TRANSCRIPTIONAL REGULATOR, MARR"/>
    <property type="match status" value="1"/>
</dbReference>
<dbReference type="PRINTS" id="PR00598">
    <property type="entry name" value="HTHMARR"/>
</dbReference>
<dbReference type="AlphaFoldDB" id="A0A644X6J3"/>
<dbReference type="InterPro" id="IPR036388">
    <property type="entry name" value="WH-like_DNA-bd_sf"/>
</dbReference>
<dbReference type="GO" id="GO:0003677">
    <property type="term" value="F:DNA binding"/>
    <property type="evidence" value="ECO:0007669"/>
    <property type="project" value="UniProtKB-KW"/>
</dbReference>
<comment type="caution">
    <text evidence="9">The sequence shown here is derived from an EMBL/GenBank/DDBJ whole genome shotgun (WGS) entry which is preliminary data.</text>
</comment>
<comment type="subcellular location">
    <subcellularLocation>
        <location evidence="1">Cytoplasm</location>
    </subcellularLocation>
</comment>
<dbReference type="GO" id="GO:0005737">
    <property type="term" value="C:cytoplasm"/>
    <property type="evidence" value="ECO:0007669"/>
    <property type="project" value="UniProtKB-SubCell"/>
</dbReference>
<protein>
    <recommendedName>
        <fullName evidence="6">HTH-type transcriptional regulator SarZ</fullName>
    </recommendedName>
    <alternativeName>
        <fullName evidence="7">Staphylococcal accessory regulator Z</fullName>
    </alternativeName>
</protein>